<sequence>MSGALTWQANVPNNKNMLWFLRGEVRAGFIFCPAYPSAVCACLLFFSSHIPTPTLHSSSNCRASSIIITHLPTW</sequence>
<evidence type="ECO:0000313" key="3">
    <source>
        <dbReference type="Proteomes" id="UP000594263"/>
    </source>
</evidence>
<keyword evidence="1" id="KW-0472">Membrane</keyword>
<evidence type="ECO:0000313" key="2">
    <source>
        <dbReference type="EnsemblPlants" id="Kaladp0099s0030.1.v1.1.CDS.1"/>
    </source>
</evidence>
<accession>A0A7N0V2M7</accession>
<evidence type="ECO:0000256" key="1">
    <source>
        <dbReference type="SAM" id="Phobius"/>
    </source>
</evidence>
<organism evidence="2 3">
    <name type="scientific">Kalanchoe fedtschenkoi</name>
    <name type="common">Lavender scallops</name>
    <name type="synonym">South American air plant</name>
    <dbReference type="NCBI Taxonomy" id="63787"/>
    <lineage>
        <taxon>Eukaryota</taxon>
        <taxon>Viridiplantae</taxon>
        <taxon>Streptophyta</taxon>
        <taxon>Embryophyta</taxon>
        <taxon>Tracheophyta</taxon>
        <taxon>Spermatophyta</taxon>
        <taxon>Magnoliopsida</taxon>
        <taxon>eudicotyledons</taxon>
        <taxon>Gunneridae</taxon>
        <taxon>Pentapetalae</taxon>
        <taxon>Saxifragales</taxon>
        <taxon>Crassulaceae</taxon>
        <taxon>Kalanchoe</taxon>
    </lineage>
</organism>
<feature type="transmembrane region" description="Helical" evidence="1">
    <location>
        <begin position="27"/>
        <end position="46"/>
    </location>
</feature>
<keyword evidence="3" id="KW-1185">Reference proteome</keyword>
<dbReference type="Gramene" id="Kaladp0099s0030.1.v1.1">
    <property type="protein sequence ID" value="Kaladp0099s0030.1.v1.1.CDS.1"/>
    <property type="gene ID" value="Kaladp0099s0030.v1.1"/>
</dbReference>
<name>A0A7N0V2M7_KALFE</name>
<keyword evidence="1" id="KW-1133">Transmembrane helix</keyword>
<keyword evidence="1" id="KW-0812">Transmembrane</keyword>
<proteinExistence type="predicted"/>
<dbReference type="AlphaFoldDB" id="A0A7N0V2M7"/>
<protein>
    <submittedName>
        <fullName evidence="2">Uncharacterized protein</fullName>
    </submittedName>
</protein>
<reference evidence="2" key="1">
    <citation type="submission" date="2021-01" db="UniProtKB">
        <authorList>
            <consortium name="EnsemblPlants"/>
        </authorList>
    </citation>
    <scope>IDENTIFICATION</scope>
</reference>
<dbReference type="EnsemblPlants" id="Kaladp0099s0030.1.v1.1">
    <property type="protein sequence ID" value="Kaladp0099s0030.1.v1.1.CDS.1"/>
    <property type="gene ID" value="Kaladp0099s0030.v1.1"/>
</dbReference>
<dbReference type="Proteomes" id="UP000594263">
    <property type="component" value="Unplaced"/>
</dbReference>